<organism evidence="2 3">
    <name type="scientific">Alienimonas chondri</name>
    <dbReference type="NCBI Taxonomy" id="2681879"/>
    <lineage>
        <taxon>Bacteria</taxon>
        <taxon>Pseudomonadati</taxon>
        <taxon>Planctomycetota</taxon>
        <taxon>Planctomycetia</taxon>
        <taxon>Planctomycetales</taxon>
        <taxon>Planctomycetaceae</taxon>
        <taxon>Alienimonas</taxon>
    </lineage>
</organism>
<evidence type="ECO:0008006" key="4">
    <source>
        <dbReference type="Google" id="ProtNLM"/>
    </source>
</evidence>
<accession>A0ABX1VK31</accession>
<feature type="region of interest" description="Disordered" evidence="1">
    <location>
        <begin position="509"/>
        <end position="556"/>
    </location>
</feature>
<feature type="compositionally biased region" description="Acidic residues" evidence="1">
    <location>
        <begin position="580"/>
        <end position="589"/>
    </location>
</feature>
<feature type="region of interest" description="Disordered" evidence="1">
    <location>
        <begin position="117"/>
        <end position="192"/>
    </location>
</feature>
<reference evidence="2 3" key="1">
    <citation type="journal article" date="2020" name="Syst. Appl. Microbiol.">
        <title>Alienimonas chondri sp. nov., a novel planctomycete isolated from the biofilm of the red alga Chondrus crispus.</title>
        <authorList>
            <person name="Vitorino I."/>
            <person name="Albuquerque L."/>
            <person name="Wiegand S."/>
            <person name="Kallscheuer N."/>
            <person name="da Costa M.S."/>
            <person name="Lobo-da-Cunha A."/>
            <person name="Jogler C."/>
            <person name="Lage O.M."/>
        </authorList>
    </citation>
    <scope>NUCLEOTIDE SEQUENCE [LARGE SCALE GENOMIC DNA]</scope>
    <source>
        <strain evidence="2 3">LzC2</strain>
    </source>
</reference>
<feature type="region of interest" description="Disordered" evidence="1">
    <location>
        <begin position="571"/>
        <end position="594"/>
    </location>
</feature>
<protein>
    <recommendedName>
        <fullName evidence="4">DUF222 domain-containing protein</fullName>
    </recommendedName>
</protein>
<feature type="region of interest" description="Disordered" evidence="1">
    <location>
        <begin position="1"/>
        <end position="65"/>
    </location>
</feature>
<evidence type="ECO:0000256" key="1">
    <source>
        <dbReference type="SAM" id="MobiDB-lite"/>
    </source>
</evidence>
<gene>
    <name evidence="2" type="ORF">LzC2_32200</name>
</gene>
<name>A0ABX1VK31_9PLAN</name>
<comment type="caution">
    <text evidence="2">The sequence shown here is derived from an EMBL/GenBank/DDBJ whole genome shotgun (WGS) entry which is preliminary data.</text>
</comment>
<evidence type="ECO:0000313" key="2">
    <source>
        <dbReference type="EMBL" id="NNJ27121.1"/>
    </source>
</evidence>
<proteinExistence type="predicted"/>
<evidence type="ECO:0000313" key="3">
    <source>
        <dbReference type="Proteomes" id="UP000609651"/>
    </source>
</evidence>
<feature type="compositionally biased region" description="Low complexity" evidence="1">
    <location>
        <begin position="420"/>
        <end position="430"/>
    </location>
</feature>
<keyword evidence="3" id="KW-1185">Reference proteome</keyword>
<feature type="compositionally biased region" description="Low complexity" evidence="1">
    <location>
        <begin position="133"/>
        <end position="186"/>
    </location>
</feature>
<feature type="compositionally biased region" description="Acidic residues" evidence="1">
    <location>
        <begin position="526"/>
        <end position="536"/>
    </location>
</feature>
<feature type="region of interest" description="Disordered" evidence="1">
    <location>
        <begin position="411"/>
        <end position="431"/>
    </location>
</feature>
<dbReference type="EMBL" id="WTPX01000122">
    <property type="protein sequence ID" value="NNJ27121.1"/>
    <property type="molecule type" value="Genomic_DNA"/>
</dbReference>
<sequence>MSTSPPAVRTLGGRPRTGVRNESSRDEACRGTRTGSSGSAPRPRLARGTEGDESDADPIGSPVDDPWEAVAIAAVRTALRAVRAADDGWAAKLANVAADPGVREALGELADAARHAAWPDGAEPNVVGEEDAVSGSEDPSASSPPSAEARSTPRSSQSSRPATPSIASPPAASSPPASSSAASEPSFVQAEAAPGTTATLGEIRERLTLGADASASGADSAVDLTGAAGLEGASTLQSEDVRGLCRVPDRCRTKAQALRWAADRLVAGAETGPLRARREELEAIADPGEALWPLLEPAPPGAAPADYERTAAVFEVLADAAVLLDSALERYLSAAGDEACSPYRSEELERLKAALDLTAEAQSMALIAVRNLREKPDRDQVAVYKTIRDISDARTGIAYFIRNYLREGSHADPTDHGDLASRIGGASAARSRGKAEREAFKKFAHAAAKTAEHADDEEPDRFDYHADRLAKFAHRLLGLGVPPSDVRFRESVPEDPAALRAAMQRLVEAEQSPPEPADDAAGNDAAGDDAPGEDVTGEGAANQKSANDEGRGESVATARAAALGRILDYLPDPAAATGDDPGENEEEDAPATSQYADSVDAALSRAAEEYPQALAFAFNSKSVREGYPYRHPDRVYLGLKFLATTLRDALAGREPCADLDEECLRQCGLHYSPNQSASTMGQFPEDYRTVWGGEEVPLTRHLRGGNNKDPRLSVRLAFHYDRAADTVVIGYLGQHQRTRST</sequence>
<dbReference type="Proteomes" id="UP000609651">
    <property type="component" value="Unassembled WGS sequence"/>
</dbReference>